<dbReference type="AlphaFoldDB" id="A0A0B4E5L2"/>
<feature type="transmembrane region" description="Helical" evidence="1">
    <location>
        <begin position="329"/>
        <end position="349"/>
    </location>
</feature>
<feature type="transmembrane region" description="Helical" evidence="1">
    <location>
        <begin position="133"/>
        <end position="153"/>
    </location>
</feature>
<feature type="transmembrane region" description="Helical" evidence="1">
    <location>
        <begin position="185"/>
        <end position="206"/>
    </location>
</feature>
<dbReference type="InterPro" id="IPR012507">
    <property type="entry name" value="YibE_F"/>
</dbReference>
<reference evidence="2 3" key="1">
    <citation type="submission" date="2013-08" db="EMBL/GenBank/DDBJ databases">
        <title>An opportunistic ruminal bacterium that causes liver abscesses in cattle.</title>
        <authorList>
            <person name="Benahmed F.H."/>
            <person name="Rasmussen M."/>
            <person name="Harbottle H."/>
            <person name="Soppet D."/>
            <person name="Nagaraja T.G."/>
            <person name="Davidson M."/>
        </authorList>
    </citation>
    <scope>NUCLEOTIDE SEQUENCE [LARGE SCALE GENOMIC DNA]</scope>
    <source>
        <strain evidence="2 3">B35</strain>
    </source>
</reference>
<dbReference type="PANTHER" id="PTHR41771:SF1">
    <property type="entry name" value="MEMBRANE PROTEIN"/>
    <property type="match status" value="1"/>
</dbReference>
<protein>
    <submittedName>
        <fullName evidence="2">Transporter</fullName>
    </submittedName>
</protein>
<name>A0A0B4E5L2_9FUSO</name>
<comment type="caution">
    <text evidence="2">The sequence shown here is derived from an EMBL/GenBank/DDBJ whole genome shotgun (WGS) entry which is preliminary data.</text>
</comment>
<dbReference type="PATRIC" id="fig|1226633.4.peg.1717"/>
<dbReference type="EMBL" id="AUZI01000021">
    <property type="protein sequence ID" value="KID48768.1"/>
    <property type="molecule type" value="Genomic_DNA"/>
</dbReference>
<feature type="transmembrane region" description="Helical" evidence="1">
    <location>
        <begin position="288"/>
        <end position="309"/>
    </location>
</feature>
<evidence type="ECO:0000256" key="1">
    <source>
        <dbReference type="SAM" id="Phobius"/>
    </source>
</evidence>
<keyword evidence="1" id="KW-0472">Membrane</keyword>
<keyword evidence="1" id="KW-0812">Transmembrane</keyword>
<sequence length="372" mass="41466">MKKILIVLLSFFLFQTIYAEEEYVRGKILSLEDVITAESGEEEVREVYIYRVRFLSGDRKGDEVSIEYPIYRQEEYNIGAKPGDKVVLYYESNEIGDEKYYISDIDKRTQLLGIAGLFILLTLCISKKNGLKALLALGFTVLFVLKVFIPSILLGYSPILFSVIAGIFSTFVTISLMTGFEKKGFVAVIGTLGGVLFAGILSYIAVNGMRLTGYETTDSLSFASYLKGVRLRELISAGVIIGSMGAVMDVAMSMSTAMHEIHQKKPDISRKELFYSAMKMGNDMIGTMVNTLILAYIGGSLLLTVMVYIQREQFPMIRLLNFENIATEILRSLSGSIGILICVPITAYVGSRLYGKKQNVDKIEKNIVYLLL</sequence>
<proteinExistence type="predicted"/>
<dbReference type="PANTHER" id="PTHR41771">
    <property type="entry name" value="MEMBRANE PROTEIN-RELATED"/>
    <property type="match status" value="1"/>
</dbReference>
<dbReference type="Pfam" id="PF07907">
    <property type="entry name" value="YibE_F"/>
    <property type="match status" value="1"/>
</dbReference>
<accession>A0A0B4E5L2</accession>
<feature type="transmembrane region" description="Helical" evidence="1">
    <location>
        <begin position="234"/>
        <end position="255"/>
    </location>
</feature>
<evidence type="ECO:0000313" key="2">
    <source>
        <dbReference type="EMBL" id="KID48768.1"/>
    </source>
</evidence>
<feature type="transmembrane region" description="Helical" evidence="1">
    <location>
        <begin position="159"/>
        <end position="178"/>
    </location>
</feature>
<feature type="transmembrane region" description="Helical" evidence="1">
    <location>
        <begin position="109"/>
        <end position="126"/>
    </location>
</feature>
<dbReference type="Proteomes" id="UP000031184">
    <property type="component" value="Unassembled WGS sequence"/>
</dbReference>
<organism evidence="2 3">
    <name type="scientific">Fusobacterium necrophorum subsp. funduliforme B35</name>
    <dbReference type="NCBI Taxonomy" id="1226633"/>
    <lineage>
        <taxon>Bacteria</taxon>
        <taxon>Fusobacteriati</taxon>
        <taxon>Fusobacteriota</taxon>
        <taxon>Fusobacteriia</taxon>
        <taxon>Fusobacteriales</taxon>
        <taxon>Fusobacteriaceae</taxon>
        <taxon>Fusobacterium</taxon>
    </lineage>
</organism>
<gene>
    <name evidence="2" type="ORF">C095_08505</name>
</gene>
<evidence type="ECO:0000313" key="3">
    <source>
        <dbReference type="Proteomes" id="UP000031184"/>
    </source>
</evidence>
<keyword evidence="1" id="KW-1133">Transmembrane helix</keyword>